<feature type="domain" description="CBM6" evidence="3">
    <location>
        <begin position="83"/>
        <end position="219"/>
    </location>
</feature>
<dbReference type="EMBL" id="JAKKZF010000357">
    <property type="protein sequence ID" value="MCG0069517.1"/>
    <property type="molecule type" value="Genomic_DNA"/>
</dbReference>
<evidence type="ECO:0000259" key="3">
    <source>
        <dbReference type="PROSITE" id="PS51175"/>
    </source>
</evidence>
<organism evidence="4 5">
    <name type="scientific">Streptomyces tricolor</name>
    <dbReference type="NCBI Taxonomy" id="68277"/>
    <lineage>
        <taxon>Bacteria</taxon>
        <taxon>Bacillati</taxon>
        <taxon>Actinomycetota</taxon>
        <taxon>Actinomycetes</taxon>
        <taxon>Kitasatosporales</taxon>
        <taxon>Streptomycetaceae</taxon>
        <taxon>Streptomyces</taxon>
        <taxon>Streptomyces violaceoruber group</taxon>
    </lineage>
</organism>
<comment type="caution">
    <text evidence="4">The sequence shown here is derived from an EMBL/GenBank/DDBJ whole genome shotgun (WGS) entry which is preliminary data.</text>
</comment>
<sequence>RWPPCGCPTQPPAPGRRGPNTKGLLIGAIAVVAAVVIGIGIAMINGNTDDDKSDDQANSTPTQSQPGSPTPSGSKSAPSGELPKVDGADKSLQLVGGATGASDVSGARSADGSYIGGLNQAGASVTWTVNDIPKSGKYTVYVGYTVPGKDGSVTLMVNGTASERPVDLKNWRHAAEGDYEKGWTKTYNWIQLNKGTNTITLSCGQGNQCDALIDQMWLVKGWVNS</sequence>
<name>A0ABS9JVC2_9ACTN</name>
<evidence type="ECO:0000256" key="2">
    <source>
        <dbReference type="SAM" id="Phobius"/>
    </source>
</evidence>
<feature type="transmembrane region" description="Helical" evidence="2">
    <location>
        <begin position="24"/>
        <end position="44"/>
    </location>
</feature>
<dbReference type="Pfam" id="PF16990">
    <property type="entry name" value="CBM_35"/>
    <property type="match status" value="1"/>
</dbReference>
<keyword evidence="2" id="KW-0472">Membrane</keyword>
<feature type="non-terminal residue" evidence="4">
    <location>
        <position position="1"/>
    </location>
</feature>
<dbReference type="InterPro" id="IPR008979">
    <property type="entry name" value="Galactose-bd-like_sf"/>
</dbReference>
<feature type="region of interest" description="Disordered" evidence="1">
    <location>
        <begin position="48"/>
        <end position="87"/>
    </location>
</feature>
<feature type="compositionally biased region" description="Low complexity" evidence="1">
    <location>
        <begin position="59"/>
        <end position="80"/>
    </location>
</feature>
<dbReference type="PROSITE" id="PS51175">
    <property type="entry name" value="CBM6"/>
    <property type="match status" value="1"/>
</dbReference>
<dbReference type="Gene3D" id="2.60.120.260">
    <property type="entry name" value="Galactose-binding domain-like"/>
    <property type="match status" value="1"/>
</dbReference>
<proteinExistence type="predicted"/>
<gene>
    <name evidence="4" type="ORF">L0F81_40760</name>
</gene>
<accession>A0ABS9JVC2</accession>
<protein>
    <submittedName>
        <fullName evidence="4">Carbohydrate-binding protein</fullName>
    </submittedName>
</protein>
<evidence type="ECO:0000313" key="4">
    <source>
        <dbReference type="EMBL" id="MCG0069517.1"/>
    </source>
</evidence>
<keyword evidence="2" id="KW-0812">Transmembrane</keyword>
<reference evidence="4 5" key="1">
    <citation type="submission" date="2022-01" db="EMBL/GenBank/DDBJ databases">
        <title>Draft Genome Sequences of Seven Type Strains of the Genus Streptomyces.</title>
        <authorList>
            <person name="Aziz S."/>
            <person name="Coretto E."/>
            <person name="Chronakova A."/>
            <person name="Sproer C."/>
            <person name="Huber K."/>
            <person name="Nouioui I."/>
            <person name="Gross H."/>
        </authorList>
    </citation>
    <scope>NUCLEOTIDE SEQUENCE [LARGE SCALE GENOMIC DNA]</scope>
    <source>
        <strain evidence="4 5">DSM 41685</strain>
    </source>
</reference>
<dbReference type="RefSeq" id="WP_237482792.1">
    <property type="nucleotide sequence ID" value="NZ_JAKKZF010000357.1"/>
</dbReference>
<keyword evidence="5" id="KW-1185">Reference proteome</keyword>
<dbReference type="SUPFAM" id="SSF49785">
    <property type="entry name" value="Galactose-binding domain-like"/>
    <property type="match status" value="1"/>
</dbReference>
<keyword evidence="2" id="KW-1133">Transmembrane helix</keyword>
<dbReference type="Proteomes" id="UP001299012">
    <property type="component" value="Unassembled WGS sequence"/>
</dbReference>
<evidence type="ECO:0000256" key="1">
    <source>
        <dbReference type="SAM" id="MobiDB-lite"/>
    </source>
</evidence>
<dbReference type="InterPro" id="IPR005084">
    <property type="entry name" value="CBM6"/>
</dbReference>
<evidence type="ECO:0000313" key="5">
    <source>
        <dbReference type="Proteomes" id="UP001299012"/>
    </source>
</evidence>